<feature type="compositionally biased region" description="Polar residues" evidence="1">
    <location>
        <begin position="817"/>
        <end position="828"/>
    </location>
</feature>
<evidence type="ECO:0000313" key="3">
    <source>
        <dbReference type="Proteomes" id="UP000018948"/>
    </source>
</evidence>
<sequence>MAPLSKLFRRPLVVWVPECLNGGKAECISPKCLCTPRVKEYVQRTVEAVDCKCELLYTRYECTSTGTCFTTASSSYLNRRVDTIVHFPFVLSVKSGISKEFMEIVHDGVMSPNGLSSALTCIRRRRQTRYYKLYTLFADRIRRIRNGNTEYVAPTPPSCSQYCSDNAPPTSNSLTAQWLEWTSIYSSLCEVLIQHLKVRRALRIDHSVKFCKKLKNWTGSGQREGIADGKMLLLAQNEIGQIIGRRLTRSENNEETEELLRSVAHSFQPATSNGDLFVVSDDASSVRNMVHRVFQDRVSTKQDPCHVIQRITTKVKVAKRKWIAKELKAAIYTVDREMRPTQEMESAFRRVVERLSLDDVSCSVSEWRGCYESNLGQIRRGDLFVQESVYKEGGKAVRVVSTSQLEGFHSALKKLVVRQVSAALGLRILDVFIVRHNLRVGAEFGRSVNVGDLDFISLSHAALLSHGAVAESPQLEFALNMISQPQVLPQYRSVSRIDFALDQWIRVFEGARIINHGVDSAMTVSRPHLKSIKEMFVNCAKSVRSTRLHNRTFFSSLQLTETSYESSSDFSLEEYELLRQVRYEQARDGAAWGVCPLVTTILFNIAVDSNTNASFRLHRRSYSTIVRKLKRMEDSEDTNAYRSGKVDSKRVSLFCFESGRQITTTDNTSEQKLMNDLFEALRSTKLIKNRVLVFVRVYDFASRVCDGIFPKAEESLRRKWAAIKNAKNNGRELKIKPQRPTSNPVSSQVLPVIELEKKSANSSFVSLLSSYSSCSLLSESENGAGNAETVESSPPTSIVTSNTTALSDDATRRDKNPGNSTLSLQVYQHQPGLASTEPICSDTSREIQLSPVFTLPELLKSSSSGAKAAPTTFQNVAICESTTEKPSMSDTPRASQIPTRRHTNITPEDLIYFRNLAATMPRAPDKWTEMLQLFREKYPDSDINANSLRCRLKVKKDRSRKRVRAEDGNPTSSLVP</sequence>
<dbReference type="EMBL" id="ANIY01003669">
    <property type="protein sequence ID" value="ETP34086.1"/>
    <property type="molecule type" value="Genomic_DNA"/>
</dbReference>
<protein>
    <submittedName>
        <fullName evidence="2">Uncharacterized protein</fullName>
    </submittedName>
</protein>
<gene>
    <name evidence="2" type="ORF">F442_17523</name>
</gene>
<feature type="compositionally biased region" description="Polar residues" evidence="1">
    <location>
        <begin position="789"/>
        <end position="806"/>
    </location>
</feature>
<feature type="region of interest" description="Disordered" evidence="1">
    <location>
        <begin position="784"/>
        <end position="828"/>
    </location>
</feature>
<name>W2YGJ9_PHYNI</name>
<reference evidence="2 3" key="1">
    <citation type="submission" date="2013-11" db="EMBL/GenBank/DDBJ databases">
        <title>The Genome Sequence of Phytophthora parasitica P10297.</title>
        <authorList>
            <consortium name="The Broad Institute Genomics Platform"/>
            <person name="Russ C."/>
            <person name="Tyler B."/>
            <person name="Panabieres F."/>
            <person name="Shan W."/>
            <person name="Tripathy S."/>
            <person name="Grunwald N."/>
            <person name="Machado M."/>
            <person name="Johnson C.S."/>
            <person name="Walker B."/>
            <person name="Young S.K."/>
            <person name="Zeng Q."/>
            <person name="Gargeya S."/>
            <person name="Fitzgerald M."/>
            <person name="Haas B."/>
            <person name="Abouelleil A."/>
            <person name="Allen A.W."/>
            <person name="Alvarado L."/>
            <person name="Arachchi H.M."/>
            <person name="Berlin A.M."/>
            <person name="Chapman S.B."/>
            <person name="Gainer-Dewar J."/>
            <person name="Goldberg J."/>
            <person name="Griggs A."/>
            <person name="Gujja S."/>
            <person name="Hansen M."/>
            <person name="Howarth C."/>
            <person name="Imamovic A."/>
            <person name="Ireland A."/>
            <person name="Larimer J."/>
            <person name="McCowan C."/>
            <person name="Murphy C."/>
            <person name="Pearson M."/>
            <person name="Poon T.W."/>
            <person name="Priest M."/>
            <person name="Roberts A."/>
            <person name="Saif S."/>
            <person name="Shea T."/>
            <person name="Sisk P."/>
            <person name="Sykes S."/>
            <person name="Wortman J."/>
            <person name="Nusbaum C."/>
            <person name="Birren B."/>
        </authorList>
    </citation>
    <scope>NUCLEOTIDE SEQUENCE [LARGE SCALE GENOMIC DNA]</scope>
    <source>
        <strain evidence="2 3">P10297</strain>
    </source>
</reference>
<evidence type="ECO:0000256" key="1">
    <source>
        <dbReference type="SAM" id="MobiDB-lite"/>
    </source>
</evidence>
<feature type="non-terminal residue" evidence="2">
    <location>
        <position position="976"/>
    </location>
</feature>
<comment type="caution">
    <text evidence="2">The sequence shown here is derived from an EMBL/GenBank/DDBJ whole genome shotgun (WGS) entry which is preliminary data.</text>
</comment>
<feature type="region of interest" description="Disordered" evidence="1">
    <location>
        <begin position="956"/>
        <end position="976"/>
    </location>
</feature>
<dbReference type="AlphaFoldDB" id="W2YGJ9"/>
<accession>W2YGJ9</accession>
<proteinExistence type="predicted"/>
<organism evidence="2 3">
    <name type="scientific">Phytophthora nicotianae P10297</name>
    <dbReference type="NCBI Taxonomy" id="1317064"/>
    <lineage>
        <taxon>Eukaryota</taxon>
        <taxon>Sar</taxon>
        <taxon>Stramenopiles</taxon>
        <taxon>Oomycota</taxon>
        <taxon>Peronosporomycetes</taxon>
        <taxon>Peronosporales</taxon>
        <taxon>Peronosporaceae</taxon>
        <taxon>Phytophthora</taxon>
    </lineage>
</organism>
<evidence type="ECO:0000313" key="2">
    <source>
        <dbReference type="EMBL" id="ETP34086.1"/>
    </source>
</evidence>
<dbReference type="Proteomes" id="UP000018948">
    <property type="component" value="Unassembled WGS sequence"/>
</dbReference>